<organism evidence="1 2">
    <name type="scientific">Vibrio phage Aphrodite1</name>
    <dbReference type="NCBI Taxonomy" id="2070057"/>
    <lineage>
        <taxon>Viruses</taxon>
        <taxon>Duplodnaviria</taxon>
        <taxon>Heunggongvirae</taxon>
        <taxon>Uroviricota</taxon>
        <taxon>Caudoviricetes</taxon>
        <taxon>Chimalliviridae</taxon>
        <taxon>Gorgonvirinae</taxon>
        <taxon>Aphroditevirus</taxon>
        <taxon>Aphroditevirus aphrodite1</taxon>
    </lineage>
</organism>
<dbReference type="OrthoDB" id="23004at10239"/>
<dbReference type="EMBL" id="MG720308">
    <property type="protein sequence ID" value="AUR81046.1"/>
    <property type="molecule type" value="Genomic_DNA"/>
</dbReference>
<proteinExistence type="predicted"/>
<keyword evidence="2" id="KW-1185">Reference proteome</keyword>
<evidence type="ECO:0000313" key="2">
    <source>
        <dbReference type="Proteomes" id="UP000240536"/>
    </source>
</evidence>
<dbReference type="Proteomes" id="UP000240536">
    <property type="component" value="Segment"/>
</dbReference>
<name>A0A2I7QI23_9CAUD</name>
<accession>A0A2I7QI23</accession>
<evidence type="ECO:0000313" key="1">
    <source>
        <dbReference type="EMBL" id="AUR81046.1"/>
    </source>
</evidence>
<gene>
    <name evidence="1" type="ORF">Aphrodite1_0020</name>
</gene>
<reference evidence="2" key="1">
    <citation type="submission" date="2017-12" db="EMBL/GenBank/DDBJ databases">
        <title>Phage resistance in Vibrio sp. unravels a complex metabolic adaptation strategy.</title>
        <authorList>
            <person name="Skliros D."/>
            <person name="Kalatzis P.G."/>
            <person name="Katharios P."/>
            <person name="Flemetakis E."/>
        </authorList>
    </citation>
    <scope>NUCLEOTIDE SEQUENCE [LARGE SCALE GENOMIC DNA]</scope>
</reference>
<protein>
    <submittedName>
        <fullName evidence="1">Uncharacterized protein</fullName>
    </submittedName>
</protein>
<sequence>MTDKQIIQGRSFTFNTKTSSRIESSFDGEYGTLVIKLDDGKETNLTRRTYPKSFIDGFNGSEIWGAQQLTKILLGLFIIDPKGLINLSRSPRTCLSTLINVYREEFCIKGTFFYTDVELSMESVVISSQIEKDVRIETPNIRELTTSLLNKIMEVSNRYARKR</sequence>